<proteinExistence type="predicted"/>
<reference evidence="1" key="1">
    <citation type="journal article" date="2017" name="Science">
        <title>Giant viruses with an expanded complement of translation system components.</title>
        <authorList>
            <person name="Schulz F."/>
            <person name="Yutin N."/>
            <person name="Ivanova N.N."/>
            <person name="Ortega D.R."/>
            <person name="Lee T.K."/>
            <person name="Vierheilig J."/>
            <person name="Daims H."/>
            <person name="Horn M."/>
            <person name="Wagner M."/>
            <person name="Jensen G.J."/>
            <person name="Kyrpides N.C."/>
            <person name="Koonin E.V."/>
            <person name="Woyke T."/>
        </authorList>
    </citation>
    <scope>NUCLEOTIDE SEQUENCE</scope>
    <source>
        <strain evidence="1">KNV1</strain>
    </source>
</reference>
<dbReference type="Gene3D" id="3.40.50.300">
    <property type="entry name" value="P-loop containing nucleotide triphosphate hydrolases"/>
    <property type="match status" value="1"/>
</dbReference>
<dbReference type="InterPro" id="IPR027417">
    <property type="entry name" value="P-loop_NTPase"/>
</dbReference>
<organism evidence="1">
    <name type="scientific">Klosneuvirus KNV1</name>
    <dbReference type="NCBI Taxonomy" id="1977640"/>
    <lineage>
        <taxon>Viruses</taxon>
        <taxon>Varidnaviria</taxon>
        <taxon>Bamfordvirae</taxon>
        <taxon>Nucleocytoviricota</taxon>
        <taxon>Megaviricetes</taxon>
        <taxon>Imitervirales</taxon>
        <taxon>Mimiviridae</taxon>
        <taxon>Klosneuvirinae</taxon>
        <taxon>Klosneuvirus</taxon>
    </lineage>
</organism>
<name>A0A1V0SHX2_9VIRU</name>
<dbReference type="SUPFAM" id="SSF52540">
    <property type="entry name" value="P-loop containing nucleoside triphosphate hydrolases"/>
    <property type="match status" value="1"/>
</dbReference>
<sequence length="204" mass="23713">MSHIDYKNKYNKYKSKYLLLKQQIGQGNKIIGIGGISGSGKSTLGKQIAEKLNGVYIDQDWFFKKNKPQVKLSDGSTTSNWDCMEAIDISAMNDRIKKELKNHNIIVIGGFALWDEWFEQDIKPNIHFHIKIPKELSLETRLKVKNFGSEARKKQELIFNELVYPFYQETLKNSKIDHMIEGMNDSKRRPMEEMVNEIISKINL</sequence>
<dbReference type="Pfam" id="PF01202">
    <property type="entry name" value="SKI"/>
    <property type="match status" value="1"/>
</dbReference>
<dbReference type="EMBL" id="KY684108">
    <property type="protein sequence ID" value="ARF11315.1"/>
    <property type="molecule type" value="Genomic_DNA"/>
</dbReference>
<evidence type="ECO:0000313" key="1">
    <source>
        <dbReference type="EMBL" id="ARF11315.1"/>
    </source>
</evidence>
<protein>
    <recommendedName>
        <fullName evidence="2">Uridine kinase</fullName>
    </recommendedName>
</protein>
<dbReference type="InterPro" id="IPR031322">
    <property type="entry name" value="Shikimate/glucono_kinase"/>
</dbReference>
<accession>A0A1V0SHX2</accession>
<evidence type="ECO:0008006" key="2">
    <source>
        <dbReference type="Google" id="ProtNLM"/>
    </source>
</evidence>
<gene>
    <name evidence="1" type="ORF">Klosneuvirus_1_172</name>
</gene>